<comment type="function">
    <text evidence="5">Involved in B-cell receptor (BCR)-induced Ca(2+) mobilization from intracellular stores. Promotes Lyn-mediated phosphorylation of IP3 receptors 1 and 2.</text>
</comment>
<evidence type="ECO:0000256" key="4">
    <source>
        <dbReference type="ARBA" id="ARBA00023043"/>
    </source>
</evidence>
<dbReference type="Pfam" id="PF14545">
    <property type="entry name" value="DBB"/>
    <property type="match status" value="1"/>
</dbReference>
<feature type="domain" description="TIR" evidence="9">
    <location>
        <begin position="25"/>
        <end position="153"/>
    </location>
</feature>
<keyword evidence="4" id="KW-0040">ANK repeat</keyword>
<dbReference type="PANTHER" id="PTHR16267">
    <property type="entry name" value="BANK1/PIK3AP1 FAMILY MEMBER"/>
    <property type="match status" value="1"/>
</dbReference>
<dbReference type="AlphaFoldDB" id="D2H4B5"/>
<keyword evidence="3" id="KW-0075">B-cell activation</keyword>
<accession>D2H4B5</accession>
<feature type="domain" description="DBB" evidence="10">
    <location>
        <begin position="227"/>
        <end position="366"/>
    </location>
</feature>
<dbReference type="InterPro" id="IPR000157">
    <property type="entry name" value="TIR_dom"/>
</dbReference>
<keyword evidence="1" id="KW-0597">Phosphoprotein</keyword>
<sequence>MLPAASVRTGGSRQLASSGPAPPENTKDIIMIYEEDAEEWALYLKEVFLHVVKREAVLLYCLENYSFWDFELLSLNSYKCKLLILSNGLLKDLSPKKCQFLEKVLHSPESVVTLLCGVTSSDQLYKLLNIPGGRWEMSTEQEPQDYIAVIESIILRDSEDYLEVNIPTDLGVEHSREISKRKEIEELSKASRDTIPLAMVLPTEIPCEMFMIVKDKPGQCRLSLVEQATSSVEMRKQMKLFVTDKNCLVLKEFEVTPKLAVVSAYAKSYKNICEVFKLEISTNVYSEGRGYSSDFPAGSLNVRVYCDGVMKATTEMKYCTTAKAVENLLGATCPGDGVCQKDTDELDDILSSVFKHEIPYYEFPAFQPEIDPQKERTHFKELPTLLHCAAKFGLKNLAIHLLQCSGATWASKMKNFEGSDPAHIAERHGHKELKKIFEDFSLLILPRIILFKLFKNSRKGKETCANESDQREANVGKKMKAFQMDSSTLVPDTFKKKMFQMLQFSKRFGKLVDGKKLVNPFLKSVENLLMENSQKAALFYLASSFRATSHRLPNSTIRCNMVNIRCDANFSGQASVVEEAPVIFDGKQDRVQWLYC</sequence>
<dbReference type="GO" id="GO:0051246">
    <property type="term" value="P:regulation of protein metabolic process"/>
    <property type="evidence" value="ECO:0007669"/>
    <property type="project" value="UniProtKB-ARBA"/>
</dbReference>
<reference evidence="11" key="1">
    <citation type="journal article" date="2009" name="Nature">
        <title>The sequence and de novo assembly of the giant panda genome.</title>
        <authorList>
            <person name="Li R."/>
            <person name="Fan W."/>
            <person name="Tian G."/>
            <person name="Zhu H."/>
            <person name="He L."/>
            <person name="Cai J."/>
            <person name="Huang Q."/>
            <person name="Li J."/>
            <person name="Wang J."/>
        </authorList>
    </citation>
    <scope>NUCLEOTIDE SEQUENCE</scope>
</reference>
<evidence type="ECO:0000256" key="8">
    <source>
        <dbReference type="SAM" id="MobiDB-lite"/>
    </source>
</evidence>
<dbReference type="EMBL" id="GL192484">
    <property type="protein sequence ID" value="EFB13112.1"/>
    <property type="molecule type" value="Genomic_DNA"/>
</dbReference>
<evidence type="ECO:0000259" key="10">
    <source>
        <dbReference type="PROSITE" id="PS51376"/>
    </source>
</evidence>
<dbReference type="GO" id="GO:1990782">
    <property type="term" value="F:protein tyrosine kinase binding"/>
    <property type="evidence" value="ECO:0007669"/>
    <property type="project" value="TreeGrafter"/>
</dbReference>
<keyword evidence="2" id="KW-0677">Repeat</keyword>
<evidence type="ECO:0000256" key="7">
    <source>
        <dbReference type="ARBA" id="ARBA00069696"/>
    </source>
</evidence>
<dbReference type="PROSITE" id="PS51376">
    <property type="entry name" value="DBB"/>
    <property type="match status" value="1"/>
</dbReference>
<dbReference type="GO" id="GO:0005102">
    <property type="term" value="F:signaling receptor binding"/>
    <property type="evidence" value="ECO:0007669"/>
    <property type="project" value="TreeGrafter"/>
</dbReference>
<dbReference type="GO" id="GO:0042113">
    <property type="term" value="P:B cell activation"/>
    <property type="evidence" value="ECO:0007669"/>
    <property type="project" value="UniProtKB-KW"/>
</dbReference>
<dbReference type="FunFam" id="3.40.50.10140:FF:000017">
    <property type="entry name" value="B cell scaffold protein with ankyrin repeats 1"/>
    <property type="match status" value="1"/>
</dbReference>
<dbReference type="PROSITE" id="PS50104">
    <property type="entry name" value="TIR"/>
    <property type="match status" value="1"/>
</dbReference>
<proteinExistence type="predicted"/>
<dbReference type="InterPro" id="IPR035897">
    <property type="entry name" value="Toll_tir_struct_dom_sf"/>
</dbReference>
<feature type="region of interest" description="Disordered" evidence="8">
    <location>
        <begin position="1"/>
        <end position="22"/>
    </location>
</feature>
<evidence type="ECO:0000256" key="2">
    <source>
        <dbReference type="ARBA" id="ARBA00022737"/>
    </source>
</evidence>
<organism evidence="11">
    <name type="scientific">Ailuropoda melanoleuca</name>
    <name type="common">Giant panda</name>
    <dbReference type="NCBI Taxonomy" id="9646"/>
    <lineage>
        <taxon>Eukaryota</taxon>
        <taxon>Metazoa</taxon>
        <taxon>Chordata</taxon>
        <taxon>Craniata</taxon>
        <taxon>Vertebrata</taxon>
        <taxon>Euteleostomi</taxon>
        <taxon>Mammalia</taxon>
        <taxon>Eutheria</taxon>
        <taxon>Laurasiatheria</taxon>
        <taxon>Carnivora</taxon>
        <taxon>Caniformia</taxon>
        <taxon>Ursidae</taxon>
        <taxon>Ailuropoda</taxon>
    </lineage>
</organism>
<dbReference type="PANTHER" id="PTHR16267:SF13">
    <property type="entry name" value="B-CELL SCAFFOLD PROTEIN WITH ANKYRIN REPEATS"/>
    <property type="match status" value="1"/>
</dbReference>
<dbReference type="GO" id="GO:0051898">
    <property type="term" value="P:negative regulation of phosphatidylinositol 3-kinase/protein kinase B signal transduction"/>
    <property type="evidence" value="ECO:0007669"/>
    <property type="project" value="TreeGrafter"/>
</dbReference>
<dbReference type="GO" id="GO:0050869">
    <property type="term" value="P:negative regulation of B cell activation"/>
    <property type="evidence" value="ECO:0007669"/>
    <property type="project" value="TreeGrafter"/>
</dbReference>
<protein>
    <recommendedName>
        <fullName evidence="7">B-cell scaffold protein with ankyrin repeats</fullName>
    </recommendedName>
</protein>
<dbReference type="Pfam" id="PF18567">
    <property type="entry name" value="TIR_3"/>
    <property type="match status" value="1"/>
</dbReference>
<evidence type="ECO:0000256" key="1">
    <source>
        <dbReference type="ARBA" id="ARBA00022553"/>
    </source>
</evidence>
<dbReference type="Gene3D" id="3.40.50.10140">
    <property type="entry name" value="Toll/interleukin-1 receptor homology (TIR) domain"/>
    <property type="match status" value="1"/>
</dbReference>
<dbReference type="InParanoid" id="D2H4B5"/>
<name>D2H4B5_AILME</name>
<comment type="subunit">
    <text evidence="6">Interacts with LYN, ITPR1 and ITPR2.</text>
</comment>
<evidence type="ECO:0000313" key="11">
    <source>
        <dbReference type="EMBL" id="EFB13112.1"/>
    </source>
</evidence>
<evidence type="ECO:0000256" key="5">
    <source>
        <dbReference type="ARBA" id="ARBA00054773"/>
    </source>
</evidence>
<dbReference type="GO" id="GO:0007165">
    <property type="term" value="P:signal transduction"/>
    <property type="evidence" value="ECO:0007669"/>
    <property type="project" value="InterPro"/>
</dbReference>
<dbReference type="InterPro" id="IPR052446">
    <property type="entry name" value="B-cell_PI3K-Signaling_Adptrs"/>
</dbReference>
<dbReference type="InterPro" id="IPR017893">
    <property type="entry name" value="DBB_domain"/>
</dbReference>
<evidence type="ECO:0000256" key="3">
    <source>
        <dbReference type="ARBA" id="ARBA00022936"/>
    </source>
</evidence>
<gene>
    <name evidence="11" type="ORF">PANDA_004616</name>
</gene>
<dbReference type="SMART" id="SM01282">
    <property type="entry name" value="DBB"/>
    <property type="match status" value="1"/>
</dbReference>
<evidence type="ECO:0000256" key="6">
    <source>
        <dbReference type="ARBA" id="ARBA00065779"/>
    </source>
</evidence>
<dbReference type="InterPro" id="IPR041340">
    <property type="entry name" value="PIK3AP1_TIR"/>
</dbReference>
<evidence type="ECO:0000259" key="9">
    <source>
        <dbReference type="PROSITE" id="PS50104"/>
    </source>
</evidence>